<name>A0A8H7D8Z2_9AGAR</name>
<proteinExistence type="predicted"/>
<evidence type="ECO:0000313" key="2">
    <source>
        <dbReference type="EMBL" id="KAF7363912.1"/>
    </source>
</evidence>
<gene>
    <name evidence="2" type="ORF">MSAN_01049300</name>
</gene>
<dbReference type="PANTHER" id="PTHR15600">
    <property type="entry name" value="SACSIN"/>
    <property type="match status" value="1"/>
</dbReference>
<dbReference type="NCBIfam" id="NF047352">
    <property type="entry name" value="P_loop_sacsin"/>
    <property type="match status" value="1"/>
</dbReference>
<dbReference type="OrthoDB" id="1262810at2759"/>
<dbReference type="EMBL" id="JACAZH010000007">
    <property type="protein sequence ID" value="KAF7363912.1"/>
    <property type="molecule type" value="Genomic_DNA"/>
</dbReference>
<protein>
    <recommendedName>
        <fullName evidence="1">Sacsin/Nov domain-containing protein</fullName>
    </recommendedName>
</protein>
<comment type="caution">
    <text evidence="2">The sequence shown here is derived from an EMBL/GenBank/DDBJ whole genome shotgun (WGS) entry which is preliminary data.</text>
</comment>
<dbReference type="Gene3D" id="3.30.565.10">
    <property type="entry name" value="Histidine kinase-like ATPase, C-terminal domain"/>
    <property type="match status" value="1"/>
</dbReference>
<dbReference type="AlphaFoldDB" id="A0A8H7D8Z2"/>
<dbReference type="Proteomes" id="UP000623467">
    <property type="component" value="Unassembled WGS sequence"/>
</dbReference>
<dbReference type="SUPFAM" id="SSF55874">
    <property type="entry name" value="ATPase domain of HSP90 chaperone/DNA topoisomerase II/histidine kinase"/>
    <property type="match status" value="1"/>
</dbReference>
<accession>A0A8H7D8Z2</accession>
<dbReference type="GO" id="GO:0030544">
    <property type="term" value="F:Hsp70 protein binding"/>
    <property type="evidence" value="ECO:0007669"/>
    <property type="project" value="TreeGrafter"/>
</dbReference>
<dbReference type="Pfam" id="PF25794">
    <property type="entry name" value="SACS"/>
    <property type="match status" value="1"/>
</dbReference>
<dbReference type="PANTHER" id="PTHR15600:SF42">
    <property type="entry name" value="SACSIN"/>
    <property type="match status" value="1"/>
</dbReference>
<dbReference type="InterPro" id="IPR036890">
    <property type="entry name" value="HATPase_C_sf"/>
</dbReference>
<dbReference type="InterPro" id="IPR058210">
    <property type="entry name" value="SACS/Nov_dom"/>
</dbReference>
<dbReference type="InterPro" id="IPR052972">
    <property type="entry name" value="Sacsin_chaperone_reg"/>
</dbReference>
<organism evidence="2 3">
    <name type="scientific">Mycena sanguinolenta</name>
    <dbReference type="NCBI Taxonomy" id="230812"/>
    <lineage>
        <taxon>Eukaryota</taxon>
        <taxon>Fungi</taxon>
        <taxon>Dikarya</taxon>
        <taxon>Basidiomycota</taxon>
        <taxon>Agaricomycotina</taxon>
        <taxon>Agaricomycetes</taxon>
        <taxon>Agaricomycetidae</taxon>
        <taxon>Agaricales</taxon>
        <taxon>Marasmiineae</taxon>
        <taxon>Mycenaceae</taxon>
        <taxon>Mycena</taxon>
    </lineage>
</organism>
<sequence>MPENFRERADLTKIIRSILDSYPLGNGILRELLQNSDDASATTQTFILDLRTHPSSSLVDKDLVECQGPALLAINDTLFSDSDWKAISTLHGSSKTADENKIGKFGIGVRSCYHLTDNPHFLSGRKLVIFDPHERFSSSPGGVRMDVIEEGSVYRDQLSSFDESLSPDVTGFFSGTVVRLPLRTMGQAAKSTIKSTAVNPSDIETLFDDFVEKELSVVMLFLKHIRHICLKVISANGQERFVGSAEIPVAEKHAFSRTAGAQQRDFECTVSVALPNASPTRQVWRILHTVRSTDETSRIMSRQVGYDVGSKLADDKLFSHVALAFPVQPSVSKLDGRLFTLLPLPIHTKFPVHLHAILALTQDRQSLRNIEEIGTGSQSRERLLVTWNRAIFDEFLPTTWAALLHTLVKQNEIVDIWSAWPTDITNEYWRLILPNLMKRVLDLDLPVFPVFPNANIHVSLSSAFLCSESYDVAVLKALAKVGLAIVKIPQHLHDALPFAIHSLWLNPKRASDALKSRISRLVAATEEDKDHILRYLILAPGSVALVMELPLVPLVNGSRISLSDSSQKYVLVTKAESKIFGDSDCNGSLISLTDMPPDVAAVFCVASMPNVARLNRIDVRNYINTIFGAFNPADDEITSNEPLSKVEWLTRFWSWMSESTWEDKRELLQLVNRFHLLPTTRGTLRKMESRVLLPISGPKAKANTTMIAWGTLGVGFLHHNVVPYASAFPSATVTANDISFLISSISSQSISSLDRKSALLIQEHLLDSMSSGASLRLDNQNQRTFLQLPIFPTRVAIPDSRGGKKLSRRELGSASGNLIYMRVDDSCPVPISRDHITFFDVVPRSGALGTLIDPTGVKKALDELGVLEMAVDQLAVQPEPILDALLVRIIHRLSDLSEPARRKLQNVPFVPVIGQANRIPPSRVIDPRSKLASLYEGEPGKLPGGRCGTEPYLSLLTSHGFFRREMTNEIVTERITYLATPWPAADYPRIFDKARKFLVLLDESWPNIQPPLTITWALAKPWMPIRKETSLVAPITSRDKGGKALSV</sequence>
<evidence type="ECO:0000259" key="1">
    <source>
        <dbReference type="Pfam" id="PF25794"/>
    </source>
</evidence>
<keyword evidence="3" id="KW-1185">Reference proteome</keyword>
<evidence type="ECO:0000313" key="3">
    <source>
        <dbReference type="Proteomes" id="UP000623467"/>
    </source>
</evidence>
<feature type="domain" description="Sacsin/Nov" evidence="1">
    <location>
        <begin position="9"/>
        <end position="239"/>
    </location>
</feature>
<reference evidence="2" key="1">
    <citation type="submission" date="2020-05" db="EMBL/GenBank/DDBJ databases">
        <title>Mycena genomes resolve the evolution of fungal bioluminescence.</title>
        <authorList>
            <person name="Tsai I.J."/>
        </authorList>
    </citation>
    <scope>NUCLEOTIDE SEQUENCE</scope>
    <source>
        <strain evidence="2">160909Yilan</strain>
    </source>
</reference>